<evidence type="ECO:0000313" key="2">
    <source>
        <dbReference type="EMBL" id="SYX86016.1"/>
    </source>
</evidence>
<dbReference type="CDD" id="cd19958">
    <property type="entry name" value="pyocin_knob"/>
    <property type="match status" value="1"/>
</dbReference>
<protein>
    <submittedName>
        <fullName evidence="2">Uncharacterized protein</fullName>
    </submittedName>
</protein>
<dbReference type="Proteomes" id="UP000304148">
    <property type="component" value="Chromosome"/>
</dbReference>
<accession>A0A383RI99</accession>
<dbReference type="AlphaFoldDB" id="A0A383RI99"/>
<evidence type="ECO:0000313" key="3">
    <source>
        <dbReference type="Proteomes" id="UP000304148"/>
    </source>
</evidence>
<name>A0A383RI99_PAEAL</name>
<evidence type="ECO:0000256" key="1">
    <source>
        <dbReference type="SAM" id="MobiDB-lite"/>
    </source>
</evidence>
<dbReference type="RefSeq" id="WP_138187990.1">
    <property type="nucleotide sequence ID" value="NZ_LS992241.1"/>
</dbReference>
<dbReference type="EMBL" id="LS992241">
    <property type="protein sequence ID" value="SYX86016.1"/>
    <property type="molecule type" value="Genomic_DNA"/>
</dbReference>
<feature type="region of interest" description="Disordered" evidence="1">
    <location>
        <begin position="1"/>
        <end position="26"/>
    </location>
</feature>
<proteinExistence type="predicted"/>
<gene>
    <name evidence="2" type="ORF">PBLR_14438</name>
</gene>
<reference evidence="3" key="1">
    <citation type="submission" date="2018-08" db="EMBL/GenBank/DDBJ databases">
        <authorList>
            <person name="Chevrot R."/>
        </authorList>
    </citation>
    <scope>NUCLEOTIDE SEQUENCE [LARGE SCALE GENOMIC DNA]</scope>
</reference>
<sequence length="239" mass="27107">MTFEKELPQWKEKGVKPPQSKIDEGWKVQDKPPAAWLNWQMNKTYEALKEVQEKAAEKTIVSKEVTDIKTYMDQKIEAIGTHVNDATKHITAAERNVWSAKETPESAQAKANQAEANAKSYIDAKPWQKHRVASDDGAAIDISHRDLNSIVHTGFYKGTNMGNAPALLHGWGYVEVIAHAPGAWVLQKVYDLHADRFYMRRLQDNGWMQWKQIYSQGNISFSNASPSGGVDGDIWIMYY</sequence>
<organism evidence="2 3">
    <name type="scientific">Paenibacillus alvei</name>
    <name type="common">Bacillus alvei</name>
    <dbReference type="NCBI Taxonomy" id="44250"/>
    <lineage>
        <taxon>Bacteria</taxon>
        <taxon>Bacillati</taxon>
        <taxon>Bacillota</taxon>
        <taxon>Bacilli</taxon>
        <taxon>Bacillales</taxon>
        <taxon>Paenibacillaceae</taxon>
        <taxon>Paenibacillus</taxon>
    </lineage>
</organism>